<evidence type="ECO:0000313" key="7">
    <source>
        <dbReference type="EMBL" id="MCR2806316.1"/>
    </source>
</evidence>
<dbReference type="AlphaFoldDB" id="A0A9X2SAI0"/>
<evidence type="ECO:0000256" key="2">
    <source>
        <dbReference type="ARBA" id="ARBA00009142"/>
    </source>
</evidence>
<feature type="transmembrane region" description="Helical" evidence="6">
    <location>
        <begin position="99"/>
        <end position="118"/>
    </location>
</feature>
<proteinExistence type="inferred from homology"/>
<feature type="transmembrane region" description="Helical" evidence="6">
    <location>
        <begin position="215"/>
        <end position="233"/>
    </location>
</feature>
<feature type="transmembrane region" description="Helical" evidence="6">
    <location>
        <begin position="245"/>
        <end position="263"/>
    </location>
</feature>
<keyword evidence="6" id="KW-1003">Cell membrane</keyword>
<dbReference type="Proteomes" id="UP001141950">
    <property type="component" value="Unassembled WGS sequence"/>
</dbReference>
<dbReference type="PANTHER" id="PTHR43701">
    <property type="entry name" value="MEMBRANE TRANSPORTER PROTEIN MJ0441-RELATED"/>
    <property type="match status" value="1"/>
</dbReference>
<accession>A0A9X2SAI0</accession>
<dbReference type="PANTHER" id="PTHR43701:SF2">
    <property type="entry name" value="MEMBRANE TRANSPORTER PROTEIN YJNA-RELATED"/>
    <property type="match status" value="1"/>
</dbReference>
<dbReference type="RefSeq" id="WP_257449635.1">
    <property type="nucleotide sequence ID" value="NZ_JANIPJ010000016.1"/>
</dbReference>
<evidence type="ECO:0000256" key="3">
    <source>
        <dbReference type="ARBA" id="ARBA00022692"/>
    </source>
</evidence>
<dbReference type="GO" id="GO:0005886">
    <property type="term" value="C:plasma membrane"/>
    <property type="evidence" value="ECO:0007669"/>
    <property type="project" value="UniProtKB-SubCell"/>
</dbReference>
<evidence type="ECO:0000256" key="6">
    <source>
        <dbReference type="RuleBase" id="RU363041"/>
    </source>
</evidence>
<comment type="caution">
    <text evidence="7">The sequence shown here is derived from an EMBL/GenBank/DDBJ whole genome shotgun (WGS) entry which is preliminary data.</text>
</comment>
<dbReference type="Pfam" id="PF01925">
    <property type="entry name" value="TauE"/>
    <property type="match status" value="1"/>
</dbReference>
<protein>
    <recommendedName>
        <fullName evidence="6">Probable membrane transporter protein</fullName>
    </recommendedName>
</protein>
<dbReference type="InterPro" id="IPR051598">
    <property type="entry name" value="TSUP/Inactive_protease-like"/>
</dbReference>
<evidence type="ECO:0000256" key="1">
    <source>
        <dbReference type="ARBA" id="ARBA00004141"/>
    </source>
</evidence>
<feature type="transmembrane region" description="Helical" evidence="6">
    <location>
        <begin position="44"/>
        <end position="65"/>
    </location>
</feature>
<keyword evidence="4 6" id="KW-1133">Transmembrane helix</keyword>
<keyword evidence="8" id="KW-1185">Reference proteome</keyword>
<dbReference type="EMBL" id="JANIPJ010000016">
    <property type="protein sequence ID" value="MCR2806316.1"/>
    <property type="molecule type" value="Genomic_DNA"/>
</dbReference>
<keyword evidence="5 6" id="KW-0472">Membrane</keyword>
<comment type="similarity">
    <text evidence="2 6">Belongs to the 4-toluene sulfonate uptake permease (TSUP) (TC 2.A.102) family.</text>
</comment>
<gene>
    <name evidence="7" type="ORF">NQZ67_20760</name>
</gene>
<name>A0A9X2SAI0_9BACL</name>
<keyword evidence="3 6" id="KW-0812">Transmembrane</keyword>
<feature type="transmembrane region" description="Helical" evidence="6">
    <location>
        <begin position="152"/>
        <end position="176"/>
    </location>
</feature>
<feature type="transmembrane region" description="Helical" evidence="6">
    <location>
        <begin position="182"/>
        <end position="203"/>
    </location>
</feature>
<sequence>MFTFLLLLAIGLLAGLSGSLVGLGGGFIVVPALAFLFPDMEPSHLAGTSMAMLLCNSVSSTYVYARQKRIDYAAAIRFAAASIPGSIMGAIFAERIEGRLFFVSFGVFLIGIALLLLFKPDRPIGWPLAPTATRSFIDQTGKRFDYSYHMPTGIVISFLVGFLASLFGVGGGSLMIPTMTLLLSFPPHIAVATSMLQIFLSAIVSTSTHAALHNIDWSMVLFLAPGAIIGGQLGARLAKRLPGNLLLKLLAVFLVLVSVRLMMKG</sequence>
<evidence type="ECO:0000313" key="8">
    <source>
        <dbReference type="Proteomes" id="UP001141950"/>
    </source>
</evidence>
<comment type="subcellular location">
    <subcellularLocation>
        <location evidence="6">Cell membrane</location>
        <topology evidence="6">Multi-pass membrane protein</topology>
    </subcellularLocation>
    <subcellularLocation>
        <location evidence="1">Membrane</location>
        <topology evidence="1">Multi-pass membrane protein</topology>
    </subcellularLocation>
</comment>
<dbReference type="InterPro" id="IPR002781">
    <property type="entry name" value="TM_pro_TauE-like"/>
</dbReference>
<reference evidence="7" key="1">
    <citation type="submission" date="2022-08" db="EMBL/GenBank/DDBJ databases">
        <title>The genomic sequence of strain Paenibacillus sp. SCIV0701.</title>
        <authorList>
            <person name="Zhao H."/>
        </authorList>
    </citation>
    <scope>NUCLEOTIDE SEQUENCE</scope>
    <source>
        <strain evidence="7">SCIV0701</strain>
    </source>
</reference>
<organism evidence="7 8">
    <name type="scientific">Paenibacillus soyae</name>
    <dbReference type="NCBI Taxonomy" id="2969249"/>
    <lineage>
        <taxon>Bacteria</taxon>
        <taxon>Bacillati</taxon>
        <taxon>Bacillota</taxon>
        <taxon>Bacilli</taxon>
        <taxon>Bacillales</taxon>
        <taxon>Paenibacillaceae</taxon>
        <taxon>Paenibacillus</taxon>
    </lineage>
</organism>
<evidence type="ECO:0000256" key="4">
    <source>
        <dbReference type="ARBA" id="ARBA00022989"/>
    </source>
</evidence>
<evidence type="ECO:0000256" key="5">
    <source>
        <dbReference type="ARBA" id="ARBA00023136"/>
    </source>
</evidence>